<name>A0A8B8FXL0_9HEMI</name>
<evidence type="ECO:0000259" key="4">
    <source>
        <dbReference type="Pfam" id="PF02854"/>
    </source>
</evidence>
<dbReference type="InterPro" id="IPR003890">
    <property type="entry name" value="MIF4G-like_typ-3"/>
</dbReference>
<dbReference type="Pfam" id="PF02854">
    <property type="entry name" value="MIF4G"/>
    <property type="match status" value="1"/>
</dbReference>
<evidence type="ECO:0000256" key="3">
    <source>
        <dbReference type="ARBA" id="ARBA00022917"/>
    </source>
</evidence>
<evidence type="ECO:0000313" key="6">
    <source>
        <dbReference type="RefSeq" id="XP_025415258.1"/>
    </source>
</evidence>
<keyword evidence="2" id="KW-0396">Initiation factor</keyword>
<dbReference type="AlphaFoldDB" id="A0A8B8FXL0"/>
<comment type="similarity">
    <text evidence="1">Belongs to the eukaryotic initiation factor 4G family.</text>
</comment>
<evidence type="ECO:0000256" key="2">
    <source>
        <dbReference type="ARBA" id="ARBA00022540"/>
    </source>
</evidence>
<dbReference type="GO" id="GO:0003743">
    <property type="term" value="F:translation initiation factor activity"/>
    <property type="evidence" value="ECO:0007669"/>
    <property type="project" value="UniProtKB-KW"/>
</dbReference>
<keyword evidence="5" id="KW-1185">Reference proteome</keyword>
<keyword evidence="3" id="KW-0648">Protein biosynthesis</keyword>
<dbReference type="Gene3D" id="1.25.40.180">
    <property type="match status" value="1"/>
</dbReference>
<evidence type="ECO:0000313" key="5">
    <source>
        <dbReference type="Proteomes" id="UP000694846"/>
    </source>
</evidence>
<evidence type="ECO:0000256" key="1">
    <source>
        <dbReference type="ARBA" id="ARBA00005775"/>
    </source>
</evidence>
<accession>A0A8B8FXL0</accession>
<dbReference type="SUPFAM" id="SSF48371">
    <property type="entry name" value="ARM repeat"/>
    <property type="match status" value="1"/>
</dbReference>
<dbReference type="InterPro" id="IPR016024">
    <property type="entry name" value="ARM-type_fold"/>
</dbReference>
<dbReference type="Proteomes" id="UP000694846">
    <property type="component" value="Unplaced"/>
</dbReference>
<dbReference type="RefSeq" id="XP_025415258.1">
    <property type="nucleotide sequence ID" value="XM_025559473.1"/>
</dbReference>
<feature type="domain" description="MIF4G" evidence="4">
    <location>
        <begin position="113"/>
        <end position="294"/>
    </location>
</feature>
<dbReference type="PANTHER" id="PTHR23253:SF9">
    <property type="entry name" value="EUKARYOTIC TRANSLATION INITIATION FACTOR 4 GAMMA 2"/>
    <property type="match status" value="1"/>
</dbReference>
<dbReference type="GO" id="GO:0003729">
    <property type="term" value="F:mRNA binding"/>
    <property type="evidence" value="ECO:0007669"/>
    <property type="project" value="TreeGrafter"/>
</dbReference>
<sequence>MNNRSLQRLSNEIKYPFYNHSTTTSSNGNTNKMNIGLTKDSEENSVFDESLVISENSSSSSTTISILDTLKDIFEERMNSGQSIVIRTTINSYETNSFEKTESSTILKNEFFVIKSLISTVTSINVEASTDELMSNITTVDHLEYTINLLFEMVFSKPESIAVYLFICSKMQNIKIRYDRRSRTASFKRQLLNKCNDLLHSEMMERKINSKGFYTFIGMLYMKNMLPSRIIVDYINWSLGKKSDEYVVNICYFLIVVGKKLEQSHSLIEIMKKLNLQSISSQWNSAINEVTDLRANKWIPLKRHEFKEQK</sequence>
<dbReference type="OrthoDB" id="514777at2759"/>
<proteinExistence type="inferred from homology"/>
<protein>
    <submittedName>
        <fullName evidence="6">Eukaryotic translation initiation factor-like</fullName>
    </submittedName>
</protein>
<reference evidence="6" key="1">
    <citation type="submission" date="2025-08" db="UniProtKB">
        <authorList>
            <consortium name="RefSeq"/>
        </authorList>
    </citation>
    <scope>IDENTIFICATION</scope>
    <source>
        <tissue evidence="6">Whole body</tissue>
    </source>
</reference>
<dbReference type="PANTHER" id="PTHR23253">
    <property type="entry name" value="EUKARYOTIC TRANSLATION INITIATION FACTOR 4 GAMMA"/>
    <property type="match status" value="1"/>
</dbReference>
<gene>
    <name evidence="6" type="primary">LOC112686976</name>
</gene>
<organism evidence="5 6">
    <name type="scientific">Sipha flava</name>
    <name type="common">yellow sugarcane aphid</name>
    <dbReference type="NCBI Taxonomy" id="143950"/>
    <lineage>
        <taxon>Eukaryota</taxon>
        <taxon>Metazoa</taxon>
        <taxon>Ecdysozoa</taxon>
        <taxon>Arthropoda</taxon>
        <taxon>Hexapoda</taxon>
        <taxon>Insecta</taxon>
        <taxon>Pterygota</taxon>
        <taxon>Neoptera</taxon>
        <taxon>Paraneoptera</taxon>
        <taxon>Hemiptera</taxon>
        <taxon>Sternorrhyncha</taxon>
        <taxon>Aphidomorpha</taxon>
        <taxon>Aphidoidea</taxon>
        <taxon>Aphididae</taxon>
        <taxon>Sipha</taxon>
    </lineage>
</organism>
<dbReference type="GeneID" id="112686976"/>
<dbReference type="GO" id="GO:0016281">
    <property type="term" value="C:eukaryotic translation initiation factor 4F complex"/>
    <property type="evidence" value="ECO:0007669"/>
    <property type="project" value="TreeGrafter"/>
</dbReference>